<dbReference type="InterPro" id="IPR008490">
    <property type="entry name" value="Transposase_InsH_N"/>
</dbReference>
<evidence type="ECO:0000259" key="3">
    <source>
        <dbReference type="Pfam" id="PF05598"/>
    </source>
</evidence>
<feature type="domain" description="Transposase DDE" evidence="4">
    <location>
        <begin position="478"/>
        <end position="542"/>
    </location>
</feature>
<gene>
    <name evidence="5" type="ORF">DMA12_49185</name>
</gene>
<dbReference type="Pfam" id="PF05598">
    <property type="entry name" value="DUF772"/>
    <property type="match status" value="1"/>
</dbReference>
<dbReference type="AlphaFoldDB" id="A0A428VQS1"/>
<proteinExistence type="predicted"/>
<evidence type="ECO:0000313" key="5">
    <source>
        <dbReference type="EMBL" id="RSM33174.1"/>
    </source>
</evidence>
<dbReference type="PANTHER" id="PTHR33408">
    <property type="entry name" value="TRANSPOSASE"/>
    <property type="match status" value="1"/>
</dbReference>
<dbReference type="InterPro" id="IPR025668">
    <property type="entry name" value="Tnp_DDE_dom"/>
</dbReference>
<name>A0A428VQS1_AMYBA</name>
<dbReference type="Proteomes" id="UP000286716">
    <property type="component" value="Unassembled WGS sequence"/>
</dbReference>
<accession>A0A428VQS1</accession>
<keyword evidence="6" id="KW-1185">Reference proteome</keyword>
<protein>
    <submittedName>
        <fullName evidence="5">DDE transposase</fullName>
    </submittedName>
</protein>
<evidence type="ECO:0000313" key="6">
    <source>
        <dbReference type="Proteomes" id="UP000286716"/>
    </source>
</evidence>
<feature type="region of interest" description="Disordered" evidence="2">
    <location>
        <begin position="462"/>
        <end position="483"/>
    </location>
</feature>
<feature type="region of interest" description="Disordered" evidence="2">
    <location>
        <begin position="195"/>
        <end position="218"/>
    </location>
</feature>
<comment type="caution">
    <text evidence="5">The sequence shown here is derived from an EMBL/GenBank/DDBJ whole genome shotgun (WGS) entry which is preliminary data.</text>
</comment>
<dbReference type="EMBL" id="QHHU01000185">
    <property type="protein sequence ID" value="RSM33174.1"/>
    <property type="molecule type" value="Genomic_DNA"/>
</dbReference>
<evidence type="ECO:0000259" key="4">
    <source>
        <dbReference type="Pfam" id="PF13751"/>
    </source>
</evidence>
<feature type="domain" description="Transposase InsH N-terminal" evidence="3">
    <location>
        <begin position="37"/>
        <end position="127"/>
    </location>
</feature>
<keyword evidence="1" id="KW-0175">Coiled coil</keyword>
<evidence type="ECO:0000256" key="1">
    <source>
        <dbReference type="SAM" id="Coils"/>
    </source>
</evidence>
<dbReference type="Pfam" id="PF13751">
    <property type="entry name" value="DDE_Tnp_1_6"/>
    <property type="match status" value="1"/>
</dbReference>
<reference evidence="5 6" key="1">
    <citation type="submission" date="2018-05" db="EMBL/GenBank/DDBJ databases">
        <title>Evolution of GPA BGCs.</title>
        <authorList>
            <person name="Waglechner N."/>
            <person name="Wright G.D."/>
        </authorList>
    </citation>
    <scope>NUCLEOTIDE SEQUENCE [LARGE SCALE GENOMIC DNA]</scope>
    <source>
        <strain evidence="5 6">DSM 5908</strain>
    </source>
</reference>
<feature type="region of interest" description="Disordered" evidence="2">
    <location>
        <begin position="324"/>
        <end position="361"/>
    </location>
</feature>
<organism evidence="5 6">
    <name type="scientific">Amycolatopsis balhimycina DSM 5908</name>
    <dbReference type="NCBI Taxonomy" id="1081091"/>
    <lineage>
        <taxon>Bacteria</taxon>
        <taxon>Bacillati</taxon>
        <taxon>Actinomycetota</taxon>
        <taxon>Actinomycetes</taxon>
        <taxon>Pseudonocardiales</taxon>
        <taxon>Pseudonocardiaceae</taxon>
        <taxon>Amycolatopsis</taxon>
    </lineage>
</organism>
<evidence type="ECO:0000256" key="2">
    <source>
        <dbReference type="SAM" id="MobiDB-lite"/>
    </source>
</evidence>
<sequence>MVMILLVAVVGGDDRGVARDYRPVDRGQEFLLPPSMTEWLPEDHLVWFVIAAVARLDTTAFHRRAKRGGVGRRGYDPDMLLTLFVYAMAHGESSSRQIERLCHTDVAFRIICAQDVPDHTVLARFRQHHEAALTDLLTESLVLAAQLGMVSLGVVAFDGTKIAANASKDTNRSEDYLRTQAEQFLATVAETDTAEDARFGADRRGDEPPPGMDRTHRDQRISQALEQIQARREKAERAAAEQAETTRAYDQAVADGATRAGAPPKGADRVAVARARWERLQAEAQARYAEFLARPRPPGRMVAPDEHHKVRAARAAYEAARAHTERTAAGQTAPAAGQPAASAVPGQAGKDRLTANLTDPDSRLLKTRNGWVQGYNCQTAASTDEFLISARATQDANDLEQFIPTKDDVTATAAHLAERTGRTDLTVGTMVGDAGYDSDTNLTTDGPDRLIADAKRHVIDRRAVTDPATGDPPDNATPREKMNHRLRTPDGHALYKQRAPMIETPYAWVKDRRGLRRFARRGLAAVQAELSLAAAVTNLLKLRTKGITTTRLRTT</sequence>
<feature type="coiled-coil region" evidence="1">
    <location>
        <begin position="218"/>
        <end position="245"/>
    </location>
</feature>
<feature type="compositionally biased region" description="Low complexity" evidence="2">
    <location>
        <begin position="327"/>
        <end position="348"/>
    </location>
</feature>